<dbReference type="InterPro" id="IPR017850">
    <property type="entry name" value="Alkaline_phosphatase_core_sf"/>
</dbReference>
<evidence type="ECO:0000256" key="4">
    <source>
        <dbReference type="ARBA" id="ARBA00022837"/>
    </source>
</evidence>
<evidence type="ECO:0000313" key="8">
    <source>
        <dbReference type="Proteomes" id="UP001259803"/>
    </source>
</evidence>
<evidence type="ECO:0000256" key="2">
    <source>
        <dbReference type="ARBA" id="ARBA00022723"/>
    </source>
</evidence>
<comment type="similarity">
    <text evidence="1">Belongs to the sulfatase family.</text>
</comment>
<dbReference type="PROSITE" id="PS00523">
    <property type="entry name" value="SULFATASE_1"/>
    <property type="match status" value="1"/>
</dbReference>
<keyword evidence="3 7" id="KW-0378">Hydrolase</keyword>
<dbReference type="Proteomes" id="UP001259803">
    <property type="component" value="Unassembled WGS sequence"/>
</dbReference>
<dbReference type="GO" id="GO:0016787">
    <property type="term" value="F:hydrolase activity"/>
    <property type="evidence" value="ECO:0007669"/>
    <property type="project" value="UniProtKB-KW"/>
</dbReference>
<dbReference type="InterPro" id="IPR024607">
    <property type="entry name" value="Sulfatase_CS"/>
</dbReference>
<name>A0ABU2ZGL5_9SPHN</name>
<evidence type="ECO:0000313" key="7">
    <source>
        <dbReference type="EMBL" id="MDT0574562.1"/>
    </source>
</evidence>
<reference evidence="7 8" key="1">
    <citation type="submission" date="2023-09" db="EMBL/GenBank/DDBJ databases">
        <authorList>
            <person name="Rey-Velasco X."/>
        </authorList>
    </citation>
    <scope>NUCLEOTIDE SEQUENCE [LARGE SCALE GENOMIC DNA]</scope>
    <source>
        <strain evidence="7 8">F390</strain>
    </source>
</reference>
<keyword evidence="5" id="KW-0732">Signal</keyword>
<evidence type="ECO:0000256" key="1">
    <source>
        <dbReference type="ARBA" id="ARBA00008779"/>
    </source>
</evidence>
<feature type="domain" description="Sulfatase N-terminal" evidence="6">
    <location>
        <begin position="29"/>
        <end position="436"/>
    </location>
</feature>
<dbReference type="InterPro" id="IPR050738">
    <property type="entry name" value="Sulfatase"/>
</dbReference>
<accession>A0ABU2ZGL5</accession>
<feature type="signal peptide" evidence="5">
    <location>
        <begin position="1"/>
        <end position="23"/>
    </location>
</feature>
<feature type="chain" id="PRO_5045764059" evidence="5">
    <location>
        <begin position="24"/>
        <end position="549"/>
    </location>
</feature>
<dbReference type="Gene3D" id="3.40.720.10">
    <property type="entry name" value="Alkaline Phosphatase, subunit A"/>
    <property type="match status" value="1"/>
</dbReference>
<keyword evidence="2" id="KW-0479">Metal-binding</keyword>
<comment type="caution">
    <text evidence="7">The sequence shown here is derived from an EMBL/GenBank/DDBJ whole genome shotgun (WGS) entry which is preliminary data.</text>
</comment>
<dbReference type="CDD" id="cd16025">
    <property type="entry name" value="PAS_like"/>
    <property type="match status" value="1"/>
</dbReference>
<dbReference type="InterPro" id="IPR000917">
    <property type="entry name" value="Sulfatase_N"/>
</dbReference>
<dbReference type="PANTHER" id="PTHR42693">
    <property type="entry name" value="ARYLSULFATASE FAMILY MEMBER"/>
    <property type="match status" value="1"/>
</dbReference>
<evidence type="ECO:0000259" key="6">
    <source>
        <dbReference type="Pfam" id="PF00884"/>
    </source>
</evidence>
<proteinExistence type="inferred from homology"/>
<dbReference type="Gene3D" id="3.30.1120.10">
    <property type="match status" value="1"/>
</dbReference>
<keyword evidence="4" id="KW-0106">Calcium</keyword>
<evidence type="ECO:0000256" key="5">
    <source>
        <dbReference type="SAM" id="SignalP"/>
    </source>
</evidence>
<gene>
    <name evidence="7" type="ORF">RM533_00010</name>
</gene>
<dbReference type="PANTHER" id="PTHR42693:SF33">
    <property type="entry name" value="ARYLSULFATASE"/>
    <property type="match status" value="1"/>
</dbReference>
<evidence type="ECO:0000256" key="3">
    <source>
        <dbReference type="ARBA" id="ARBA00022801"/>
    </source>
</evidence>
<dbReference type="SUPFAM" id="SSF53649">
    <property type="entry name" value="Alkaline phosphatase-like"/>
    <property type="match status" value="1"/>
</dbReference>
<dbReference type="RefSeq" id="WP_311339147.1">
    <property type="nucleotide sequence ID" value="NZ_JAVRHS010000001.1"/>
</dbReference>
<dbReference type="EC" id="3.1.6.-" evidence="7"/>
<sequence>MIQHLRAALTATALVAAIMSAPAVLSQQPNILVILVDDLGFSDIGAFGGEIQTPHLDALATGGLRLTNFHTTPVCAPTRAELLTGVDHHQTGIGNFPELIQDNQKGHPGYEGYLTKRVATIAERLQSAGYSTLMSGKWHLGYDPRANPANRGFQKSFVLLGGGHNHFGQDLPYKISIPNAGTKYTENGVVVPTPQPFYSSDTFTDRLISNLPAKAGDKPFFAYLALTAPHYPLQAPPEDIARYKGRYDAGYDALHDERLERQQALGLLKPGTVPHPRSSPVRWTALSPEQKAVEARLMEVYAAMVDRVDQNIGRLVQTLKQRGLYENTIIVFLSDNGAEGHRLDESVIAAEQGKRILASADNRLESIGTAKSYIWYGSNWAEAATVPSRLYKSFPTEGGTRVTAFISGPERVRTGISNTYMSVRDVVPTLLDYAGVPSGTEVSGQTVLAPQGRSVRDWLIPGSSDPANDVVVANGEMFGRLYARHGRWKAVMIPPPTGPGTWQLYDVVADPGEINDKAASNPEELAKLKAQWQAYADRTGVVSPQIPGN</sequence>
<dbReference type="PROSITE" id="PS00149">
    <property type="entry name" value="SULFATASE_2"/>
    <property type="match status" value="1"/>
</dbReference>
<keyword evidence="8" id="KW-1185">Reference proteome</keyword>
<organism evidence="7 8">
    <name type="scientific">Croceicoccus esteveae</name>
    <dbReference type="NCBI Taxonomy" id="3075597"/>
    <lineage>
        <taxon>Bacteria</taxon>
        <taxon>Pseudomonadati</taxon>
        <taxon>Pseudomonadota</taxon>
        <taxon>Alphaproteobacteria</taxon>
        <taxon>Sphingomonadales</taxon>
        <taxon>Erythrobacteraceae</taxon>
        <taxon>Croceicoccus</taxon>
    </lineage>
</organism>
<dbReference type="Pfam" id="PF00884">
    <property type="entry name" value="Sulfatase"/>
    <property type="match status" value="1"/>
</dbReference>
<protein>
    <submittedName>
        <fullName evidence="7">Arylsulfatase</fullName>
        <ecNumber evidence="7">3.1.6.-</ecNumber>
    </submittedName>
</protein>
<dbReference type="EMBL" id="JAVRHS010000001">
    <property type="protein sequence ID" value="MDT0574562.1"/>
    <property type="molecule type" value="Genomic_DNA"/>
</dbReference>